<reference evidence="2 3" key="1">
    <citation type="submission" date="2017-09" db="EMBL/GenBank/DDBJ databases">
        <title>Depth-based differentiation of microbial function through sediment-hosted aquifers and enrichment of novel symbionts in the deep terrestrial subsurface.</title>
        <authorList>
            <person name="Probst A.J."/>
            <person name="Ladd B."/>
            <person name="Jarett J.K."/>
            <person name="Geller-Mcgrath D.E."/>
            <person name="Sieber C.M."/>
            <person name="Emerson J.B."/>
            <person name="Anantharaman K."/>
            <person name="Thomas B.C."/>
            <person name="Malmstrom R."/>
            <person name="Stieglmeier M."/>
            <person name="Klingl A."/>
            <person name="Woyke T."/>
            <person name="Ryan C.M."/>
            <person name="Banfield J.F."/>
        </authorList>
    </citation>
    <scope>NUCLEOTIDE SEQUENCE [LARGE SCALE GENOMIC DNA]</scope>
    <source>
        <strain evidence="2">CG11_big_fil_rev_8_21_14_0_20_37_16</strain>
    </source>
</reference>
<evidence type="ECO:0000313" key="3">
    <source>
        <dbReference type="Proteomes" id="UP000229497"/>
    </source>
</evidence>
<evidence type="ECO:0000313" key="2">
    <source>
        <dbReference type="EMBL" id="PIQ71577.1"/>
    </source>
</evidence>
<dbReference type="AlphaFoldDB" id="A0A2H0KJZ0"/>
<protein>
    <recommendedName>
        <fullName evidence="4">Mannosyl-glycoprotein endo-beta-N-acetylglucosamidase-like domain-containing protein</fullName>
    </recommendedName>
</protein>
<name>A0A2H0KJZ0_9BACT</name>
<dbReference type="EMBL" id="PCVK01000075">
    <property type="protein sequence ID" value="PIQ71577.1"/>
    <property type="molecule type" value="Genomic_DNA"/>
</dbReference>
<sequence>MKKYIFITIISFFLFLSVAFSVNAEIFAGASAILNHNSFIESTEIEYLRQKNTQVIIENVLNKYNSPMANESKSFVKACIKYQIDCYLLPSIAGLESTFGKFIWPNSYNAFGWARGYMMFESWADGIDTVAKGLRKNYFNKGALTVEDIGPIYSESPTWAVRVNYFIHQFEKEEEKMLLLSNQFPVQL</sequence>
<accession>A0A2H0KJZ0</accession>
<organism evidence="2 3">
    <name type="scientific">Candidatus Roizmanbacteria bacterium CG11_big_fil_rev_8_21_14_0_20_37_16</name>
    <dbReference type="NCBI Taxonomy" id="1974857"/>
    <lineage>
        <taxon>Bacteria</taxon>
        <taxon>Candidatus Roizmaniibacteriota</taxon>
    </lineage>
</organism>
<proteinExistence type="predicted"/>
<keyword evidence="1" id="KW-0732">Signal</keyword>
<comment type="caution">
    <text evidence="2">The sequence shown here is derived from an EMBL/GenBank/DDBJ whole genome shotgun (WGS) entry which is preliminary data.</text>
</comment>
<evidence type="ECO:0000256" key="1">
    <source>
        <dbReference type="SAM" id="SignalP"/>
    </source>
</evidence>
<dbReference type="Proteomes" id="UP000229497">
    <property type="component" value="Unassembled WGS sequence"/>
</dbReference>
<gene>
    <name evidence="2" type="ORF">COV87_02565</name>
</gene>
<evidence type="ECO:0008006" key="4">
    <source>
        <dbReference type="Google" id="ProtNLM"/>
    </source>
</evidence>
<feature type="chain" id="PRO_5013574268" description="Mannosyl-glycoprotein endo-beta-N-acetylglucosamidase-like domain-containing protein" evidence="1">
    <location>
        <begin position="25"/>
        <end position="188"/>
    </location>
</feature>
<feature type="signal peptide" evidence="1">
    <location>
        <begin position="1"/>
        <end position="24"/>
    </location>
</feature>